<feature type="signal peptide" evidence="1">
    <location>
        <begin position="1"/>
        <end position="18"/>
    </location>
</feature>
<dbReference type="EMBL" id="CCAG010000101">
    <property type="status" value="NOT_ANNOTATED_CDS"/>
    <property type="molecule type" value="Genomic_DNA"/>
</dbReference>
<name>A0A1B0FBZ8_GLOMM</name>
<accession>A0A1B0FBZ8</accession>
<evidence type="ECO:0000313" key="2">
    <source>
        <dbReference type="EnsemblMetazoa" id="GMOY001082-PA"/>
    </source>
</evidence>
<dbReference type="Proteomes" id="UP000092444">
    <property type="component" value="Unassembled WGS sequence"/>
</dbReference>
<proteinExistence type="predicted"/>
<keyword evidence="3" id="KW-1185">Reference proteome</keyword>
<evidence type="ECO:0000313" key="3">
    <source>
        <dbReference type="Proteomes" id="UP000092444"/>
    </source>
</evidence>
<dbReference type="PhylomeDB" id="A0A1B0FBZ8"/>
<keyword evidence="1" id="KW-0732">Signal</keyword>
<organism evidence="2 3">
    <name type="scientific">Glossina morsitans morsitans</name>
    <name type="common">Savannah tsetse fly</name>
    <dbReference type="NCBI Taxonomy" id="37546"/>
    <lineage>
        <taxon>Eukaryota</taxon>
        <taxon>Metazoa</taxon>
        <taxon>Ecdysozoa</taxon>
        <taxon>Arthropoda</taxon>
        <taxon>Hexapoda</taxon>
        <taxon>Insecta</taxon>
        <taxon>Pterygota</taxon>
        <taxon>Neoptera</taxon>
        <taxon>Endopterygota</taxon>
        <taxon>Diptera</taxon>
        <taxon>Brachycera</taxon>
        <taxon>Muscomorpha</taxon>
        <taxon>Hippoboscoidea</taxon>
        <taxon>Glossinidae</taxon>
        <taxon>Glossina</taxon>
    </lineage>
</organism>
<evidence type="ECO:0000256" key="1">
    <source>
        <dbReference type="SAM" id="SignalP"/>
    </source>
</evidence>
<dbReference type="VEuPathDB" id="VectorBase:GMOY001082"/>
<dbReference type="EnsemblMetazoa" id="GMOY001082-RA">
    <property type="protein sequence ID" value="GMOY001082-PA"/>
    <property type="gene ID" value="GMOY001082"/>
</dbReference>
<feature type="chain" id="PRO_5008407389" evidence="1">
    <location>
        <begin position="19"/>
        <end position="143"/>
    </location>
</feature>
<protein>
    <submittedName>
        <fullName evidence="2">Uncharacterized protein</fullName>
    </submittedName>
</protein>
<dbReference type="STRING" id="37546.A0A1B0FBZ8"/>
<sequence>MLLLCIILSVSWTALTGAAPLQKLEPMPGYVPVYIREGDIALNDINPELAEAFHEDKFSKISAEENKSVKQIENQREEKVENFQATDELKNSEEKLKAREYAEFKTIEGIEERKPHKKEDLMASMEVIKSTEGKLSESLIKEN</sequence>
<reference evidence="2" key="1">
    <citation type="submission" date="2020-05" db="UniProtKB">
        <authorList>
            <consortium name="EnsemblMetazoa"/>
        </authorList>
    </citation>
    <scope>IDENTIFICATION</scope>
    <source>
        <strain evidence="2">Yale</strain>
    </source>
</reference>
<dbReference type="AlphaFoldDB" id="A0A1B0FBZ8"/>